<dbReference type="Proteomes" id="UP001454036">
    <property type="component" value="Unassembled WGS sequence"/>
</dbReference>
<evidence type="ECO:0000313" key="1">
    <source>
        <dbReference type="EMBL" id="GAA0146878.1"/>
    </source>
</evidence>
<accession>A0AAV3P6R1</accession>
<protein>
    <submittedName>
        <fullName evidence="1">Uncharacterized protein</fullName>
    </submittedName>
</protein>
<keyword evidence="2" id="KW-1185">Reference proteome</keyword>
<dbReference type="EMBL" id="BAABME010016654">
    <property type="protein sequence ID" value="GAA0146878.1"/>
    <property type="molecule type" value="Genomic_DNA"/>
</dbReference>
<dbReference type="AlphaFoldDB" id="A0AAV3P6R1"/>
<comment type="caution">
    <text evidence="1">The sequence shown here is derived from an EMBL/GenBank/DDBJ whole genome shotgun (WGS) entry which is preliminary data.</text>
</comment>
<reference evidence="1 2" key="1">
    <citation type="submission" date="2024-01" db="EMBL/GenBank/DDBJ databases">
        <title>The complete chloroplast genome sequence of Lithospermum erythrorhizon: insights into the phylogenetic relationship among Boraginaceae species and the maternal lineages of purple gromwells.</title>
        <authorList>
            <person name="Okada T."/>
            <person name="Watanabe K."/>
        </authorList>
    </citation>
    <scope>NUCLEOTIDE SEQUENCE [LARGE SCALE GENOMIC DNA]</scope>
</reference>
<sequence length="187" mass="21442">MKSVKAELQKLNEVYYSKVQQQVKEAELHLERVYDKLYAASLDMNVLIEEMNVRKKHRRLSQVEEMPLQSKSRNTCLELGDTNNKFFHSSLISRQSRYKLCIIKDATGVVLTEPNDVINEAVGYFKEIFQADERVTGKAAEYIQGRIPEHCIQALIGQPTRNEVKQAIDNMKKGKCPGPDGLSTDFY</sequence>
<gene>
    <name evidence="1" type="ORF">LIER_36402</name>
</gene>
<evidence type="ECO:0000313" key="2">
    <source>
        <dbReference type="Proteomes" id="UP001454036"/>
    </source>
</evidence>
<organism evidence="1 2">
    <name type="scientific">Lithospermum erythrorhizon</name>
    <name type="common">Purple gromwell</name>
    <name type="synonym">Lithospermum officinale var. erythrorhizon</name>
    <dbReference type="NCBI Taxonomy" id="34254"/>
    <lineage>
        <taxon>Eukaryota</taxon>
        <taxon>Viridiplantae</taxon>
        <taxon>Streptophyta</taxon>
        <taxon>Embryophyta</taxon>
        <taxon>Tracheophyta</taxon>
        <taxon>Spermatophyta</taxon>
        <taxon>Magnoliopsida</taxon>
        <taxon>eudicotyledons</taxon>
        <taxon>Gunneridae</taxon>
        <taxon>Pentapetalae</taxon>
        <taxon>asterids</taxon>
        <taxon>lamiids</taxon>
        <taxon>Boraginales</taxon>
        <taxon>Boraginaceae</taxon>
        <taxon>Boraginoideae</taxon>
        <taxon>Lithospermeae</taxon>
        <taxon>Lithospermum</taxon>
    </lineage>
</organism>
<name>A0AAV3P6R1_LITER</name>
<proteinExistence type="predicted"/>